<evidence type="ECO:0000313" key="1">
    <source>
        <dbReference type="EMBL" id="DAD83739.1"/>
    </source>
</evidence>
<sequence length="52" mass="5724">MNLEQLEATEKKVAAILAESGATLPEVECILAHCKCYLTASYCEIPEHQQSD</sequence>
<protein>
    <submittedName>
        <fullName evidence="1">Uncharacterized protein</fullName>
    </submittedName>
</protein>
<reference evidence="1" key="1">
    <citation type="journal article" date="2021" name="Proc. Natl. Acad. Sci. U.S.A.">
        <title>A Catalog of Tens of Thousands of Viruses from Human Metagenomes Reveals Hidden Associations with Chronic Diseases.</title>
        <authorList>
            <person name="Tisza M.J."/>
            <person name="Buck C.B."/>
        </authorList>
    </citation>
    <scope>NUCLEOTIDE SEQUENCE</scope>
    <source>
        <strain evidence="1">CtI7W9</strain>
    </source>
</reference>
<name>A0A8S5MP84_9CAUD</name>
<organism evidence="1">
    <name type="scientific">Myoviridae sp. ctI7W9</name>
    <dbReference type="NCBI Taxonomy" id="2826636"/>
    <lineage>
        <taxon>Viruses</taxon>
        <taxon>Duplodnaviria</taxon>
        <taxon>Heunggongvirae</taxon>
        <taxon>Uroviricota</taxon>
        <taxon>Caudoviricetes</taxon>
    </lineage>
</organism>
<proteinExistence type="predicted"/>
<dbReference type="EMBL" id="BK014941">
    <property type="protein sequence ID" value="DAD83739.1"/>
    <property type="molecule type" value="Genomic_DNA"/>
</dbReference>
<accession>A0A8S5MP84</accession>